<protein>
    <submittedName>
        <fullName evidence="3">Sigma-70, region 4</fullName>
    </submittedName>
</protein>
<dbReference type="OrthoDB" id="1667023at2"/>
<reference evidence="3 4" key="1">
    <citation type="submission" date="2016-10" db="EMBL/GenBank/DDBJ databases">
        <authorList>
            <person name="de Groot N.N."/>
        </authorList>
    </citation>
    <scope>NUCLEOTIDE SEQUENCE [LARGE SCALE GENOMIC DNA]</scope>
    <source>
        <strain evidence="3 4">DSM 18346</strain>
    </source>
</reference>
<dbReference type="SUPFAM" id="SSF88659">
    <property type="entry name" value="Sigma3 and sigma4 domains of RNA polymerase sigma factors"/>
    <property type="match status" value="1"/>
</dbReference>
<dbReference type="InterPro" id="IPR013324">
    <property type="entry name" value="RNA_pol_sigma_r3/r4-like"/>
</dbReference>
<dbReference type="InterPro" id="IPR007630">
    <property type="entry name" value="RNA_pol_sigma70_r4"/>
</dbReference>
<dbReference type="EMBL" id="FNFP01000010">
    <property type="protein sequence ID" value="SDL19914.1"/>
    <property type="molecule type" value="Genomic_DNA"/>
</dbReference>
<dbReference type="GO" id="GO:0003700">
    <property type="term" value="F:DNA-binding transcription factor activity"/>
    <property type="evidence" value="ECO:0007669"/>
    <property type="project" value="InterPro"/>
</dbReference>
<dbReference type="RefSeq" id="WP_090554709.1">
    <property type="nucleotide sequence ID" value="NZ_FNFP01000010.1"/>
</dbReference>
<feature type="domain" description="RNA polymerase sigma-70 region 4" evidence="2">
    <location>
        <begin position="130"/>
        <end position="169"/>
    </location>
</feature>
<evidence type="ECO:0000313" key="3">
    <source>
        <dbReference type="EMBL" id="SDL19914.1"/>
    </source>
</evidence>
<evidence type="ECO:0000256" key="1">
    <source>
        <dbReference type="SAM" id="Coils"/>
    </source>
</evidence>
<proteinExistence type="predicted"/>
<keyword evidence="1" id="KW-0175">Coiled coil</keyword>
<dbReference type="STRING" id="393762.SAMN05660472_02791"/>
<sequence>MGAAKKREVNIEQVIKKTAQETVKELEKARLLKSDGSTLFQKTEKLLYNYPNLKEAVKQKEKDIEYLQKYGPQNRSKSIVFYTTGGTGKREEEEYAELLEAYKAAKERTERLIHKIERAIKSVENDEYYKIIELRYFTDEKLDNSEIGIRLNISERTVRRHKNKFINKIQVLLFGADALD</sequence>
<dbReference type="Pfam" id="PF04545">
    <property type="entry name" value="Sigma70_r4"/>
    <property type="match status" value="1"/>
</dbReference>
<accession>A0A1G9I4W9</accession>
<dbReference type="GO" id="GO:0006352">
    <property type="term" value="P:DNA-templated transcription initiation"/>
    <property type="evidence" value="ECO:0007669"/>
    <property type="project" value="InterPro"/>
</dbReference>
<evidence type="ECO:0000259" key="2">
    <source>
        <dbReference type="Pfam" id="PF04545"/>
    </source>
</evidence>
<organism evidence="3 4">
    <name type="scientific">Natronincola ferrireducens</name>
    <dbReference type="NCBI Taxonomy" id="393762"/>
    <lineage>
        <taxon>Bacteria</taxon>
        <taxon>Bacillati</taxon>
        <taxon>Bacillota</taxon>
        <taxon>Clostridia</taxon>
        <taxon>Peptostreptococcales</taxon>
        <taxon>Natronincolaceae</taxon>
        <taxon>Natronincola</taxon>
    </lineage>
</organism>
<feature type="coiled-coil region" evidence="1">
    <location>
        <begin position="88"/>
        <end position="126"/>
    </location>
</feature>
<dbReference type="AlphaFoldDB" id="A0A1G9I4W9"/>
<keyword evidence="4" id="KW-1185">Reference proteome</keyword>
<gene>
    <name evidence="3" type="ORF">SAMN05660472_02791</name>
</gene>
<evidence type="ECO:0000313" key="4">
    <source>
        <dbReference type="Proteomes" id="UP000198718"/>
    </source>
</evidence>
<name>A0A1G9I4W9_9FIRM</name>
<dbReference type="Gene3D" id="1.20.140.160">
    <property type="match status" value="1"/>
</dbReference>
<dbReference type="Proteomes" id="UP000198718">
    <property type="component" value="Unassembled WGS sequence"/>
</dbReference>